<sequence>MIDKGRGLIMNRSIRTDLALEANELFIKQSAVNADQSSGHPPGVEVENDGTEDIKITRVRVTTLMGEDSIGKPMGNYITLEIPRLRENDQDLVEDSSREFAKELQKLVNLGKNSTVLVVGLGNWNVTPDALGPKVVSSLMVTRHLLEYVPEQVDDGVRPVCAVAPGVLGITGIETGEIIKGIVDKIKPELIIAIDALASRKTERMSTTIQIADTGISPGSGVGNKRMELSKTTMGVPVIAVGVPTVVEAATIANDAIDLAMDSLIKHATKGTEFYNMLNEIDRNEKHMLIREVLEPYVGNLIVTPKEIDDIIERISKVIANGINIALHEGITLNDVNRYVH</sequence>
<evidence type="ECO:0000313" key="6">
    <source>
        <dbReference type="Proteomes" id="UP000036923"/>
    </source>
</evidence>
<comment type="catalytic activity">
    <reaction evidence="4">
        <text>Endopeptidase action with P4 Glu or Asp, P1 preferably Glu &gt; Asp, P1' hydrophobic and P2' Ala.</text>
        <dbReference type="EC" id="3.4.24.78"/>
    </reaction>
</comment>
<name>A0A0L6JH85_9FIRM</name>
<dbReference type="eggNOG" id="COG0680">
    <property type="taxonomic scope" value="Bacteria"/>
</dbReference>
<feature type="chain" id="PRO_5023217783" description="Germination protease" evidence="4">
    <location>
        <begin position="18"/>
        <end position="341"/>
    </location>
</feature>
<comment type="function">
    <text evidence="4">Initiates the rapid degradation of small, acid-soluble proteins during spore germination.</text>
</comment>
<dbReference type="EMBL" id="LGTC01000001">
    <property type="protein sequence ID" value="KNY25089.1"/>
    <property type="molecule type" value="Genomic_DNA"/>
</dbReference>
<organism evidence="5 6">
    <name type="scientific">Pseudobacteroides cellulosolvens ATCC 35603 = DSM 2933</name>
    <dbReference type="NCBI Taxonomy" id="398512"/>
    <lineage>
        <taxon>Bacteria</taxon>
        <taxon>Bacillati</taxon>
        <taxon>Bacillota</taxon>
        <taxon>Clostridia</taxon>
        <taxon>Eubacteriales</taxon>
        <taxon>Oscillospiraceae</taxon>
        <taxon>Pseudobacteroides</taxon>
    </lineage>
</organism>
<evidence type="ECO:0000256" key="3">
    <source>
        <dbReference type="ARBA" id="ARBA00023145"/>
    </source>
</evidence>
<dbReference type="EC" id="3.4.24.78" evidence="4"/>
<dbReference type="NCBIfam" id="TIGR01441">
    <property type="entry name" value="GPR"/>
    <property type="match status" value="1"/>
</dbReference>
<comment type="caution">
    <text evidence="5">The sequence shown here is derived from an EMBL/GenBank/DDBJ whole genome shotgun (WGS) entry which is preliminary data.</text>
</comment>
<gene>
    <name evidence="4" type="primary">gpr</name>
    <name evidence="5" type="ORF">Bccel_0346</name>
</gene>
<keyword evidence="6" id="KW-1185">Reference proteome</keyword>
<dbReference type="AlphaFoldDB" id="A0A0L6JH85"/>
<proteinExistence type="inferred from homology"/>
<comment type="similarity">
    <text evidence="4">Belongs to the peptidase A25 family.</text>
</comment>
<feature type="propeptide" id="PRO_5005726668" evidence="4">
    <location>
        <begin position="1"/>
        <end position="17"/>
    </location>
</feature>
<dbReference type="GO" id="GO:0006508">
    <property type="term" value="P:proteolysis"/>
    <property type="evidence" value="ECO:0007669"/>
    <property type="project" value="UniProtKB-UniRule"/>
</dbReference>
<dbReference type="STRING" id="398512.Bccel_0346"/>
<reference evidence="6" key="1">
    <citation type="submission" date="2015-07" db="EMBL/GenBank/DDBJ databases">
        <title>Near-Complete Genome Sequence of the Cellulolytic Bacterium Bacteroides (Pseudobacteroides) cellulosolvens ATCC 35603.</title>
        <authorList>
            <person name="Dassa B."/>
            <person name="Utturkar S.M."/>
            <person name="Klingeman D.M."/>
            <person name="Hurt R.A."/>
            <person name="Keller M."/>
            <person name="Xu J."/>
            <person name="Reddy Y.H.K."/>
            <person name="Borovok I."/>
            <person name="Grinberg I.R."/>
            <person name="Lamed R."/>
            <person name="Zhivin O."/>
            <person name="Bayer E.A."/>
            <person name="Brown S.D."/>
        </authorList>
    </citation>
    <scope>NUCLEOTIDE SEQUENCE [LARGE SCALE GENOMIC DNA]</scope>
    <source>
        <strain evidence="6">DSM 2933</strain>
    </source>
</reference>
<accession>A0A0L6JH85</accession>
<dbReference type="PATRIC" id="fig|398512.5.peg.364"/>
<dbReference type="Gene3D" id="3.40.50.1450">
    <property type="entry name" value="HybD-like"/>
    <property type="match status" value="1"/>
</dbReference>
<dbReference type="GO" id="GO:0009847">
    <property type="term" value="P:spore germination"/>
    <property type="evidence" value="ECO:0007669"/>
    <property type="project" value="UniProtKB-UniRule"/>
</dbReference>
<keyword evidence="2 4" id="KW-0378">Hydrolase</keyword>
<protein>
    <recommendedName>
        <fullName evidence="4">Germination protease</fullName>
        <ecNumber evidence="4">3.4.24.78</ecNumber>
    </recommendedName>
    <alternativeName>
        <fullName evidence="4">GPR endopeptidase</fullName>
    </alternativeName>
    <alternativeName>
        <fullName evidence="4">Germination proteinase</fullName>
    </alternativeName>
    <alternativeName>
        <fullName evidence="4">Spore protease</fullName>
    </alternativeName>
</protein>
<evidence type="ECO:0000256" key="4">
    <source>
        <dbReference type="HAMAP-Rule" id="MF_00626"/>
    </source>
</evidence>
<dbReference type="Proteomes" id="UP000036923">
    <property type="component" value="Unassembled WGS sequence"/>
</dbReference>
<evidence type="ECO:0000313" key="5">
    <source>
        <dbReference type="EMBL" id="KNY25089.1"/>
    </source>
</evidence>
<dbReference type="GO" id="GO:0004222">
    <property type="term" value="F:metalloendopeptidase activity"/>
    <property type="evidence" value="ECO:0007669"/>
    <property type="project" value="UniProtKB-UniRule"/>
</dbReference>
<keyword evidence="1 4" id="KW-0645">Protease</keyword>
<dbReference type="HAMAP" id="MF_00626">
    <property type="entry name" value="Germination_prot"/>
    <property type="match status" value="1"/>
</dbReference>
<dbReference type="InterPro" id="IPR023430">
    <property type="entry name" value="Pept_HybD-like_dom_sf"/>
</dbReference>
<dbReference type="SUPFAM" id="SSF53163">
    <property type="entry name" value="HybD-like"/>
    <property type="match status" value="1"/>
</dbReference>
<evidence type="ECO:0000256" key="2">
    <source>
        <dbReference type="ARBA" id="ARBA00022801"/>
    </source>
</evidence>
<evidence type="ECO:0000256" key="1">
    <source>
        <dbReference type="ARBA" id="ARBA00022670"/>
    </source>
</evidence>
<dbReference type="Pfam" id="PF03418">
    <property type="entry name" value="Peptidase_A25"/>
    <property type="match status" value="2"/>
</dbReference>
<dbReference type="PIRSF" id="PIRSF019549">
    <property type="entry name" value="Peptidase_A25"/>
    <property type="match status" value="1"/>
</dbReference>
<keyword evidence="3 4" id="KW-0865">Zymogen</keyword>
<dbReference type="InterPro" id="IPR005080">
    <property type="entry name" value="Peptidase_A25"/>
</dbReference>
<comment type="subunit">
    <text evidence="4">Homotetramer.</text>
</comment>
<comment type="PTM">
    <text evidence="4">Autoproteolytically processed. The inactive tetrameric zymogen termed p46 autoprocesses to a smaller form termed p41, which is active only during spore germination.</text>
</comment>